<comment type="caution">
    <text evidence="1">The sequence shown here is derived from an EMBL/GenBank/DDBJ whole genome shotgun (WGS) entry which is preliminary data.</text>
</comment>
<keyword evidence="2" id="KW-1185">Reference proteome</keyword>
<evidence type="ECO:0000313" key="1">
    <source>
        <dbReference type="EMBL" id="GIY01488.1"/>
    </source>
</evidence>
<proteinExistence type="predicted"/>
<name>A0AAV4Q244_CAEEX</name>
<dbReference type="Proteomes" id="UP001054945">
    <property type="component" value="Unassembled WGS sequence"/>
</dbReference>
<gene>
    <name evidence="1" type="ORF">CEXT_401131</name>
</gene>
<organism evidence="1 2">
    <name type="scientific">Caerostris extrusa</name>
    <name type="common">Bark spider</name>
    <name type="synonym">Caerostris bankana</name>
    <dbReference type="NCBI Taxonomy" id="172846"/>
    <lineage>
        <taxon>Eukaryota</taxon>
        <taxon>Metazoa</taxon>
        <taxon>Ecdysozoa</taxon>
        <taxon>Arthropoda</taxon>
        <taxon>Chelicerata</taxon>
        <taxon>Arachnida</taxon>
        <taxon>Araneae</taxon>
        <taxon>Araneomorphae</taxon>
        <taxon>Entelegynae</taxon>
        <taxon>Araneoidea</taxon>
        <taxon>Araneidae</taxon>
        <taxon>Caerostris</taxon>
    </lineage>
</organism>
<accession>A0AAV4Q244</accession>
<dbReference type="AlphaFoldDB" id="A0AAV4Q244"/>
<dbReference type="EMBL" id="BPLR01005328">
    <property type="protein sequence ID" value="GIY01488.1"/>
    <property type="molecule type" value="Genomic_DNA"/>
</dbReference>
<protein>
    <submittedName>
        <fullName evidence="1">Uncharacterized protein</fullName>
    </submittedName>
</protein>
<reference evidence="1 2" key="1">
    <citation type="submission" date="2021-06" db="EMBL/GenBank/DDBJ databases">
        <title>Caerostris extrusa draft genome.</title>
        <authorList>
            <person name="Kono N."/>
            <person name="Arakawa K."/>
        </authorList>
    </citation>
    <scope>NUCLEOTIDE SEQUENCE [LARGE SCALE GENOMIC DNA]</scope>
</reference>
<sequence>MFPLSTTHSWDVWTFKSFGFAYNSSSEVEGLAESESAHKNVWMSSKIGTISGAGGNQKHPGLQSETALIKVA</sequence>
<evidence type="ECO:0000313" key="2">
    <source>
        <dbReference type="Proteomes" id="UP001054945"/>
    </source>
</evidence>